<keyword evidence="4" id="KW-0949">S-adenosyl-L-methionine</keyword>
<evidence type="ECO:0000256" key="3">
    <source>
        <dbReference type="ARBA" id="ARBA00022679"/>
    </source>
</evidence>
<evidence type="ECO:0000256" key="2">
    <source>
        <dbReference type="ARBA" id="ARBA00022603"/>
    </source>
</evidence>
<comment type="caution">
    <text evidence="5">The sequence shown here is derived from an EMBL/GenBank/DDBJ whole genome shotgun (WGS) entry which is preliminary data.</text>
</comment>
<dbReference type="InterPro" id="IPR029063">
    <property type="entry name" value="SAM-dependent_MTases_sf"/>
</dbReference>
<dbReference type="EMBL" id="VSWD01000002">
    <property type="protein sequence ID" value="KAK3107789.1"/>
    <property type="molecule type" value="Genomic_DNA"/>
</dbReference>
<evidence type="ECO:0000313" key="5">
    <source>
        <dbReference type="EMBL" id="KAK3107789.1"/>
    </source>
</evidence>
<dbReference type="AlphaFoldDB" id="A0AA88YMD1"/>
<dbReference type="GO" id="GO:0032259">
    <property type="term" value="P:methylation"/>
    <property type="evidence" value="ECO:0007669"/>
    <property type="project" value="UniProtKB-KW"/>
</dbReference>
<gene>
    <name evidence="5" type="ORF">FSP39_022203</name>
</gene>
<dbReference type="GO" id="GO:0008170">
    <property type="term" value="F:N-methyltransferase activity"/>
    <property type="evidence" value="ECO:0007669"/>
    <property type="project" value="TreeGrafter"/>
</dbReference>
<evidence type="ECO:0000256" key="4">
    <source>
        <dbReference type="ARBA" id="ARBA00022691"/>
    </source>
</evidence>
<organism evidence="5 6">
    <name type="scientific">Pinctada imbricata</name>
    <name type="common">Atlantic pearl-oyster</name>
    <name type="synonym">Pinctada martensii</name>
    <dbReference type="NCBI Taxonomy" id="66713"/>
    <lineage>
        <taxon>Eukaryota</taxon>
        <taxon>Metazoa</taxon>
        <taxon>Spiralia</taxon>
        <taxon>Lophotrochozoa</taxon>
        <taxon>Mollusca</taxon>
        <taxon>Bivalvia</taxon>
        <taxon>Autobranchia</taxon>
        <taxon>Pteriomorphia</taxon>
        <taxon>Pterioida</taxon>
        <taxon>Pterioidea</taxon>
        <taxon>Pteriidae</taxon>
        <taxon>Pinctada</taxon>
    </lineage>
</organism>
<dbReference type="GO" id="GO:0005829">
    <property type="term" value="C:cytosol"/>
    <property type="evidence" value="ECO:0007669"/>
    <property type="project" value="TreeGrafter"/>
</dbReference>
<dbReference type="PANTHER" id="PTHR10867:SF17">
    <property type="entry name" value="NICOTINAMIDE N-METHYLTRANSFERASE"/>
    <property type="match status" value="1"/>
</dbReference>
<dbReference type="SUPFAM" id="SSF53335">
    <property type="entry name" value="S-adenosyl-L-methionine-dependent methyltransferases"/>
    <property type="match status" value="1"/>
</dbReference>
<evidence type="ECO:0000256" key="1">
    <source>
        <dbReference type="ARBA" id="ARBA00007996"/>
    </source>
</evidence>
<keyword evidence="2" id="KW-0489">Methyltransferase</keyword>
<protein>
    <submittedName>
        <fullName evidence="5">Uncharacterized protein</fullName>
    </submittedName>
</protein>
<accession>A0AA88YMD1</accession>
<proteinExistence type="inferred from homology"/>
<evidence type="ECO:0000313" key="6">
    <source>
        <dbReference type="Proteomes" id="UP001186944"/>
    </source>
</evidence>
<sequence length="263" mass="30321">MELTTDYIKKFDGKWYKDTYYSSLFDSVEEGNLLKFGMDSFHDMFNSDVDFGGRMLDVGTGPVIHSILSASRRLHHIDLSDYSPSNIDLLTDWKTDTSHGDYDALIKYEMKLADDRRSVSERETEIKSKVLGIRRIDLTSENVFQETASHDVLYDVIVSSLCLEAASADKEVYRKCLRNISNLLKTGGYLIIFGVLEETFYRVGDVRFNCLHLTSEDIRTIYEGNGFKILKWSTMFPEDHPPKVEENDFSDFKNVFAMMTQKI</sequence>
<reference evidence="5" key="1">
    <citation type="submission" date="2019-08" db="EMBL/GenBank/DDBJ databases">
        <title>The improved chromosome-level genome for the pearl oyster Pinctada fucata martensii using PacBio sequencing and Hi-C.</title>
        <authorList>
            <person name="Zheng Z."/>
        </authorList>
    </citation>
    <scope>NUCLEOTIDE SEQUENCE</scope>
    <source>
        <strain evidence="5">ZZ-2019</strain>
        <tissue evidence="5">Adductor muscle</tissue>
    </source>
</reference>
<dbReference type="NCBIfam" id="NF041360">
    <property type="entry name" value="GntF_guanitoxin"/>
    <property type="match status" value="1"/>
</dbReference>
<dbReference type="InterPro" id="IPR053384">
    <property type="entry name" value="SAM-dep_methyltransferase"/>
</dbReference>
<name>A0AA88YMD1_PINIB</name>
<comment type="similarity">
    <text evidence="1">Belongs to the class I-like SAM-binding methyltransferase superfamily. NNMT/PNMT/TEMT family.</text>
</comment>
<dbReference type="InterPro" id="IPR000940">
    <property type="entry name" value="NNMT_TEMT_trans"/>
</dbReference>
<keyword evidence="6" id="KW-1185">Reference proteome</keyword>
<dbReference type="Gene3D" id="3.40.50.150">
    <property type="entry name" value="Vaccinia Virus protein VP39"/>
    <property type="match status" value="1"/>
</dbReference>
<keyword evidence="3" id="KW-0808">Transferase</keyword>
<dbReference type="Pfam" id="PF01234">
    <property type="entry name" value="NNMT_PNMT_TEMT"/>
    <property type="match status" value="1"/>
</dbReference>
<dbReference type="Proteomes" id="UP001186944">
    <property type="component" value="Unassembled WGS sequence"/>
</dbReference>
<dbReference type="PROSITE" id="PS51681">
    <property type="entry name" value="SAM_MT_NNMT_PNMT_TEMT"/>
    <property type="match status" value="1"/>
</dbReference>
<dbReference type="PANTHER" id="PTHR10867">
    <property type="entry name" value="NNMT/PNMT/TEMT FAMILY MEMBER"/>
    <property type="match status" value="1"/>
</dbReference>